<dbReference type="EMBL" id="QSFB01000002">
    <property type="protein sequence ID" value="RHA16120.1"/>
    <property type="molecule type" value="Genomic_DNA"/>
</dbReference>
<evidence type="ECO:0000259" key="1">
    <source>
        <dbReference type="Pfam" id="PF04991"/>
    </source>
</evidence>
<dbReference type="PANTHER" id="PTHR43404:SF2">
    <property type="entry name" value="LIPOPOLYSACCHARIDE CHOLINEPHOSPHOTRANSFERASE LICD"/>
    <property type="match status" value="1"/>
</dbReference>
<dbReference type="PANTHER" id="PTHR43404">
    <property type="entry name" value="LIPOPOLYSACCHARIDE CHOLINEPHOSPHOTRANSFERASE LICD"/>
    <property type="match status" value="1"/>
</dbReference>
<proteinExistence type="predicted"/>
<evidence type="ECO:0000313" key="2">
    <source>
        <dbReference type="EMBL" id="RHA16120.1"/>
    </source>
</evidence>
<gene>
    <name evidence="2" type="ORF">DW948_02010</name>
</gene>
<dbReference type="InterPro" id="IPR007074">
    <property type="entry name" value="LicD/FKTN/FKRP_NTP_transf"/>
</dbReference>
<sequence>MNFIFITRKEIIMADYDPAVLRRLQLTILEILKDIDSICKENNIEYYIAYGTALGAVRHGGFIPWDDDIDICMTREAYDRFLEVMPNAMPEKYDLLDIKNTNKYSMCFAKVSKKGTKFKEKVGTAEGYEQGIFVDVFPLDYAPDDEKERKMVAKKAWFYSHMIILREIDKPIIPNEYSLVKKVIVVVGCKVVHGLMNIFHISKLGLYDKYLKVATSYKKSKNYMTDYCAMHTDRVLNKTSDLFPLKEIKFEDSVFPVPNNLDVYLTHVYNNYMELPKPENRHNHLAEVLDFGD</sequence>
<evidence type="ECO:0000313" key="3">
    <source>
        <dbReference type="Proteomes" id="UP000286341"/>
    </source>
</evidence>
<dbReference type="AlphaFoldDB" id="A0A413R3W0"/>
<dbReference type="Pfam" id="PF04991">
    <property type="entry name" value="LicD"/>
    <property type="match status" value="1"/>
</dbReference>
<dbReference type="InterPro" id="IPR052942">
    <property type="entry name" value="LPS_cholinephosphotransferase"/>
</dbReference>
<accession>A0A413R3W0</accession>
<reference evidence="2 3" key="1">
    <citation type="submission" date="2018-08" db="EMBL/GenBank/DDBJ databases">
        <title>A genome reference for cultivated species of the human gut microbiota.</title>
        <authorList>
            <person name="Zou Y."/>
            <person name="Xue W."/>
            <person name="Luo G."/>
        </authorList>
    </citation>
    <scope>NUCLEOTIDE SEQUENCE [LARGE SCALE GENOMIC DNA]</scope>
    <source>
        <strain evidence="2 3">AM44-1AT</strain>
    </source>
</reference>
<comment type="caution">
    <text evidence="2">The sequence shown here is derived from an EMBL/GenBank/DDBJ whole genome shotgun (WGS) entry which is preliminary data.</text>
</comment>
<dbReference type="GO" id="GO:0009100">
    <property type="term" value="P:glycoprotein metabolic process"/>
    <property type="evidence" value="ECO:0007669"/>
    <property type="project" value="UniProtKB-ARBA"/>
</dbReference>
<feature type="domain" description="LicD/FKTN/FKRP nucleotidyltransferase" evidence="1">
    <location>
        <begin position="39"/>
        <end position="269"/>
    </location>
</feature>
<organism evidence="2 3">
    <name type="scientific">Agathobacter rectalis</name>
    <dbReference type="NCBI Taxonomy" id="39491"/>
    <lineage>
        <taxon>Bacteria</taxon>
        <taxon>Bacillati</taxon>
        <taxon>Bacillota</taxon>
        <taxon>Clostridia</taxon>
        <taxon>Lachnospirales</taxon>
        <taxon>Lachnospiraceae</taxon>
        <taxon>Agathobacter</taxon>
    </lineage>
</organism>
<name>A0A413R3W0_9FIRM</name>
<protein>
    <submittedName>
        <fullName evidence="2">LicD family protein</fullName>
    </submittedName>
</protein>
<dbReference type="Proteomes" id="UP000286341">
    <property type="component" value="Unassembled WGS sequence"/>
</dbReference>